<dbReference type="Proteomes" id="UP000515511">
    <property type="component" value="Chromosome"/>
</dbReference>
<dbReference type="InterPro" id="IPR017871">
    <property type="entry name" value="ABC_transporter-like_CS"/>
</dbReference>
<evidence type="ECO:0000259" key="13">
    <source>
        <dbReference type="PROSITE" id="PS50893"/>
    </source>
</evidence>
<dbReference type="PROSITE" id="PS00211">
    <property type="entry name" value="ABC_TRANSPORTER_1"/>
    <property type="match status" value="1"/>
</dbReference>
<evidence type="ECO:0000313" key="16">
    <source>
        <dbReference type="Proteomes" id="UP000515511"/>
    </source>
</evidence>
<dbReference type="GO" id="GO:0005524">
    <property type="term" value="F:ATP binding"/>
    <property type="evidence" value="ECO:0007669"/>
    <property type="project" value="UniProtKB-KW"/>
</dbReference>
<evidence type="ECO:0000256" key="3">
    <source>
        <dbReference type="ARBA" id="ARBA00022692"/>
    </source>
</evidence>
<keyword evidence="4" id="KW-0547">Nucleotide-binding</keyword>
<feature type="region of interest" description="Disordered" evidence="11">
    <location>
        <begin position="1"/>
        <end position="51"/>
    </location>
</feature>
<dbReference type="Pfam" id="PF00005">
    <property type="entry name" value="ABC_tran"/>
    <property type="match status" value="1"/>
</dbReference>
<reference evidence="16" key="1">
    <citation type="submission" date="2019-09" db="EMBL/GenBank/DDBJ databases">
        <title>Antimicrobial potential of Antarctic Bacteria.</title>
        <authorList>
            <person name="Benaud N."/>
            <person name="Edwards R.J."/>
            <person name="Ferrari B.C."/>
        </authorList>
    </citation>
    <scope>NUCLEOTIDE SEQUENCE [LARGE SCALE GENOMIC DNA]</scope>
    <source>
        <strain evidence="16">INR9</strain>
    </source>
</reference>
<dbReference type="InterPro" id="IPR039421">
    <property type="entry name" value="Type_1_exporter"/>
</dbReference>
<feature type="transmembrane region" description="Helical" evidence="12">
    <location>
        <begin position="231"/>
        <end position="248"/>
    </location>
</feature>
<dbReference type="CDD" id="cd18547">
    <property type="entry name" value="ABC_6TM_Tm288_like"/>
    <property type="match status" value="1"/>
</dbReference>
<dbReference type="EMBL" id="CP043641">
    <property type="protein sequence ID" value="QNE34788.1"/>
    <property type="molecule type" value="Genomic_DNA"/>
</dbReference>
<accession>A0A7G6Y8H3</accession>
<comment type="function">
    <text evidence="8">ABC transporter involved in fatty acid import. Transmembrane domains (TMD) form a pore in the membrane and the ATP-binding domain (NBD) is responsible for energy generation.</text>
</comment>
<dbReference type="GO" id="GO:0015421">
    <property type="term" value="F:ABC-type oligopeptide transporter activity"/>
    <property type="evidence" value="ECO:0007669"/>
    <property type="project" value="TreeGrafter"/>
</dbReference>
<evidence type="ECO:0000256" key="5">
    <source>
        <dbReference type="ARBA" id="ARBA00022840"/>
    </source>
</evidence>
<keyword evidence="7 12" id="KW-0472">Membrane</keyword>
<gene>
    <name evidence="15" type="ORF">F1C12_06395</name>
</gene>
<dbReference type="AlphaFoldDB" id="A0A7G6Y8H3"/>
<name>A0A7G6Y8H3_9MICO</name>
<dbReference type="PANTHER" id="PTHR43394">
    <property type="entry name" value="ATP-DEPENDENT PERMEASE MDL1, MITOCHONDRIAL"/>
    <property type="match status" value="1"/>
</dbReference>
<feature type="transmembrane region" description="Helical" evidence="12">
    <location>
        <begin position="68"/>
        <end position="88"/>
    </location>
</feature>
<dbReference type="InterPro" id="IPR003439">
    <property type="entry name" value="ABC_transporter-like_ATP-bd"/>
</dbReference>
<evidence type="ECO:0000256" key="4">
    <source>
        <dbReference type="ARBA" id="ARBA00022741"/>
    </source>
</evidence>
<dbReference type="SUPFAM" id="SSF90123">
    <property type="entry name" value="ABC transporter transmembrane region"/>
    <property type="match status" value="1"/>
</dbReference>
<dbReference type="Gene3D" id="3.40.50.300">
    <property type="entry name" value="P-loop containing nucleotide triphosphate hydrolases"/>
    <property type="match status" value="1"/>
</dbReference>
<dbReference type="KEGG" id="lse:F1C12_06395"/>
<evidence type="ECO:0000256" key="11">
    <source>
        <dbReference type="SAM" id="MobiDB-lite"/>
    </source>
</evidence>
<keyword evidence="6 12" id="KW-1133">Transmembrane helix</keyword>
<dbReference type="PROSITE" id="PS50893">
    <property type="entry name" value="ABC_TRANSPORTER_2"/>
    <property type="match status" value="1"/>
</dbReference>
<dbReference type="PROSITE" id="PS50929">
    <property type="entry name" value="ABC_TM1F"/>
    <property type="match status" value="1"/>
</dbReference>
<protein>
    <recommendedName>
        <fullName evidence="10">Fatty acid ABC transporter ATP-binding/permease protein</fullName>
    </recommendedName>
</protein>
<evidence type="ECO:0000256" key="2">
    <source>
        <dbReference type="ARBA" id="ARBA00022448"/>
    </source>
</evidence>
<feature type="compositionally biased region" description="Low complexity" evidence="11">
    <location>
        <begin position="11"/>
        <end position="33"/>
    </location>
</feature>
<dbReference type="Gene3D" id="1.20.1560.10">
    <property type="entry name" value="ABC transporter type 1, transmembrane domain"/>
    <property type="match status" value="1"/>
</dbReference>
<dbReference type="InterPro" id="IPR027417">
    <property type="entry name" value="P-loop_NTPase"/>
</dbReference>
<dbReference type="Pfam" id="PF00664">
    <property type="entry name" value="ABC_membrane"/>
    <property type="match status" value="1"/>
</dbReference>
<feature type="transmembrane region" description="Helical" evidence="12">
    <location>
        <begin position="331"/>
        <end position="357"/>
    </location>
</feature>
<dbReference type="SMART" id="SM00382">
    <property type="entry name" value="AAA"/>
    <property type="match status" value="1"/>
</dbReference>
<evidence type="ECO:0000313" key="15">
    <source>
        <dbReference type="EMBL" id="QNE34788.1"/>
    </source>
</evidence>
<organism evidence="15 16">
    <name type="scientific">Leifsonia shinshuensis</name>
    <dbReference type="NCBI Taxonomy" id="150026"/>
    <lineage>
        <taxon>Bacteria</taxon>
        <taxon>Bacillati</taxon>
        <taxon>Actinomycetota</taxon>
        <taxon>Actinomycetes</taxon>
        <taxon>Micrococcales</taxon>
        <taxon>Microbacteriaceae</taxon>
        <taxon>Leifsonia</taxon>
    </lineage>
</organism>
<evidence type="ECO:0000256" key="9">
    <source>
        <dbReference type="ARBA" id="ARBA00061644"/>
    </source>
</evidence>
<proteinExistence type="inferred from homology"/>
<evidence type="ECO:0000256" key="8">
    <source>
        <dbReference type="ARBA" id="ARBA00055053"/>
    </source>
</evidence>
<feature type="transmembrane region" description="Helical" evidence="12">
    <location>
        <begin position="152"/>
        <end position="174"/>
    </location>
</feature>
<feature type="domain" description="ABC transmembrane type-1" evidence="14">
    <location>
        <begin position="72"/>
        <end position="395"/>
    </location>
</feature>
<dbReference type="InterPro" id="IPR036640">
    <property type="entry name" value="ABC1_TM_sf"/>
</dbReference>
<evidence type="ECO:0000256" key="7">
    <source>
        <dbReference type="ARBA" id="ARBA00023136"/>
    </source>
</evidence>
<dbReference type="SUPFAM" id="SSF52540">
    <property type="entry name" value="P-loop containing nucleoside triphosphate hydrolases"/>
    <property type="match status" value="1"/>
</dbReference>
<comment type="similarity">
    <text evidence="9">Belongs to the ABC transporter superfamily. Lipid exporter (TC 3.A.1.106) family.</text>
</comment>
<dbReference type="GO" id="GO:0005886">
    <property type="term" value="C:plasma membrane"/>
    <property type="evidence" value="ECO:0007669"/>
    <property type="project" value="UniProtKB-SubCell"/>
</dbReference>
<keyword evidence="5 15" id="KW-0067">ATP-binding</keyword>
<sequence>MSRADGARGGATQQTPARQAPAQQAPVRTPVRRGPGGGPFGGMTMPGDKSMNFGPSAKRLAARLRPEWIGIVFVTVLAVVSVVFAVLGPKLLGNAINLVFAGAISAQLPKGITQAQAIAGLRANGQGQLADLISGMTLTPGEGIDFTAVGHVLMWVLALYIASSLFAYLQGYVLNGITQRTVYRLRQDVEAKIHRLPLTYFDKMQRGELLSRVTNDIDNISQTLQQTMSQLLTSLLTVIGVTVMMFVVSPLLAVIALITIPLTLVVTMLIAKRSQRLFVAQWRNTGELNGQIEEAFTGHSLVKVFGRHREVEERFRSKNQEMYQASFGAQFISGLIMPSMMFVGNLMYVAIAVVGGLQVANGAMQLGDVTAFIQYSRQFTQPLTQLGSMANLLQSGVASAERVFELLDAEEQSPDPAEPQSPHGTRGRLAFEDVSFRYVADKPLIEDLSLVAEPGQTVAIVGPTGAGKTTLVNLMMRFYDLDSGRITLDGVDIASMTRHDLRDRMGMVLQDTWLFKGTIRENIAYGRPDATEEEILDAARATYVDRFVHSLPDGYDTVLDDEGSNVSAGEKQLLTIARAFLARPSVLILDEATSSVDTRTELLVQKAMSALRADRTSFVIAHRLSTIRDAGLILVMEAGRIVEQGTHSELLARGGAYYTLYNAQFAAPAEEEA</sequence>
<dbReference type="CDD" id="cd03254">
    <property type="entry name" value="ABCC_Glucan_exporter_like"/>
    <property type="match status" value="1"/>
</dbReference>
<comment type="subcellular location">
    <subcellularLocation>
        <location evidence="1">Cell membrane</location>
        <topology evidence="1">Multi-pass membrane protein</topology>
    </subcellularLocation>
</comment>
<dbReference type="PANTHER" id="PTHR43394:SF1">
    <property type="entry name" value="ATP-BINDING CASSETTE SUB-FAMILY B MEMBER 10, MITOCHONDRIAL"/>
    <property type="match status" value="1"/>
</dbReference>
<evidence type="ECO:0000259" key="14">
    <source>
        <dbReference type="PROSITE" id="PS50929"/>
    </source>
</evidence>
<keyword evidence="2" id="KW-0813">Transport</keyword>
<evidence type="ECO:0000256" key="6">
    <source>
        <dbReference type="ARBA" id="ARBA00022989"/>
    </source>
</evidence>
<evidence type="ECO:0000256" key="12">
    <source>
        <dbReference type="SAM" id="Phobius"/>
    </source>
</evidence>
<dbReference type="RefSeq" id="WP_185277959.1">
    <property type="nucleotide sequence ID" value="NZ_CP043641.1"/>
</dbReference>
<dbReference type="InterPro" id="IPR011527">
    <property type="entry name" value="ABC1_TM_dom"/>
</dbReference>
<evidence type="ECO:0000256" key="1">
    <source>
        <dbReference type="ARBA" id="ARBA00004651"/>
    </source>
</evidence>
<dbReference type="InterPro" id="IPR003593">
    <property type="entry name" value="AAA+_ATPase"/>
</dbReference>
<feature type="transmembrane region" description="Helical" evidence="12">
    <location>
        <begin position="254"/>
        <end position="271"/>
    </location>
</feature>
<keyword evidence="3 12" id="KW-0812">Transmembrane</keyword>
<feature type="domain" description="ABC transporter" evidence="13">
    <location>
        <begin position="429"/>
        <end position="663"/>
    </location>
</feature>
<evidence type="ECO:0000256" key="10">
    <source>
        <dbReference type="ARBA" id="ARBA00071747"/>
    </source>
</evidence>
<dbReference type="GO" id="GO:0016887">
    <property type="term" value="F:ATP hydrolysis activity"/>
    <property type="evidence" value="ECO:0007669"/>
    <property type="project" value="InterPro"/>
</dbReference>
<dbReference type="FunFam" id="3.40.50.300:FF:000287">
    <property type="entry name" value="Multidrug ABC transporter ATP-binding protein"/>
    <property type="match status" value="1"/>
</dbReference>